<reference evidence="1 2" key="1">
    <citation type="submission" date="2017-10" db="EMBL/GenBank/DDBJ databases">
        <title>Comparative genomics in systemic dimorphic fungi from Ajellomycetaceae.</title>
        <authorList>
            <person name="Munoz J.F."/>
            <person name="Mcewen J.G."/>
            <person name="Clay O.K."/>
            <person name="Cuomo C.A."/>
        </authorList>
    </citation>
    <scope>NUCLEOTIDE SEQUENCE [LARGE SCALE GENOMIC DNA]</scope>
    <source>
        <strain evidence="1 2">UAMH5409</strain>
    </source>
</reference>
<accession>A0A2B7WW33</accession>
<dbReference type="Proteomes" id="UP000223968">
    <property type="component" value="Unassembled WGS sequence"/>
</dbReference>
<name>A0A2B7WW33_9EURO</name>
<organism evidence="1 2">
    <name type="scientific">Helicocarpus griseus UAMH5409</name>
    <dbReference type="NCBI Taxonomy" id="1447875"/>
    <lineage>
        <taxon>Eukaryota</taxon>
        <taxon>Fungi</taxon>
        <taxon>Dikarya</taxon>
        <taxon>Ascomycota</taxon>
        <taxon>Pezizomycotina</taxon>
        <taxon>Eurotiomycetes</taxon>
        <taxon>Eurotiomycetidae</taxon>
        <taxon>Onygenales</taxon>
        <taxon>Ajellomycetaceae</taxon>
        <taxon>Helicocarpus</taxon>
    </lineage>
</organism>
<gene>
    <name evidence="1" type="ORF">AJ79_08121</name>
</gene>
<protein>
    <submittedName>
        <fullName evidence="1">Uncharacterized protein</fullName>
    </submittedName>
</protein>
<comment type="caution">
    <text evidence="1">The sequence shown here is derived from an EMBL/GenBank/DDBJ whole genome shotgun (WGS) entry which is preliminary data.</text>
</comment>
<dbReference type="EMBL" id="PDNB01000182">
    <property type="protein sequence ID" value="PGH00701.1"/>
    <property type="molecule type" value="Genomic_DNA"/>
</dbReference>
<evidence type="ECO:0000313" key="2">
    <source>
        <dbReference type="Proteomes" id="UP000223968"/>
    </source>
</evidence>
<evidence type="ECO:0000313" key="1">
    <source>
        <dbReference type="EMBL" id="PGH00701.1"/>
    </source>
</evidence>
<keyword evidence="2" id="KW-1185">Reference proteome</keyword>
<proteinExistence type="predicted"/>
<dbReference type="AlphaFoldDB" id="A0A2B7WW33"/>
<sequence>MATNSYDSVFSEWTLATDFGGPAPSDSSRLTAAASYERFNEDKNLMDAIIGIIFRSYQNYVFREITETERTELCLDNLDLSNTGIANWPCPKLVTLQAVKLLLVVWVGEPTSLQQIVQDRWQRALEEDKDTKDIPIPYVLFIARKPCKTRCYEVSKVQTVSNLNSGFISSQKVKLNFEHLPDDDNGMTTVRSIKKTALERINNFIHSDRWLVKEIEAV</sequence>